<protein>
    <submittedName>
        <fullName evidence="1">Hornerin-like</fullName>
    </submittedName>
</protein>
<accession>A0AAX6DPW0</accession>
<name>A0AAX6DPW0_IRIPA</name>
<reference evidence="1" key="1">
    <citation type="journal article" date="2023" name="GigaByte">
        <title>Genome assembly of the bearded iris, Iris pallida Lam.</title>
        <authorList>
            <person name="Bruccoleri R.E."/>
            <person name="Oakeley E.J."/>
            <person name="Faust A.M.E."/>
            <person name="Altorfer M."/>
            <person name="Dessus-Babus S."/>
            <person name="Burckhardt D."/>
            <person name="Oertli M."/>
            <person name="Naumann U."/>
            <person name="Petersen F."/>
            <person name="Wong J."/>
        </authorList>
    </citation>
    <scope>NUCLEOTIDE SEQUENCE</scope>
    <source>
        <strain evidence="1">GSM-AAB239-AS_SAM_17_03QT</strain>
    </source>
</reference>
<proteinExistence type="predicted"/>
<sequence length="77" mass="8128">MEVCLGGAGVFLGGTEGGARLAKIDLGRVAPAHTEPGKSLLRRCCARTTTARNLEEAEASVVCHSGGRGAHVRWLWR</sequence>
<dbReference type="Proteomes" id="UP001140949">
    <property type="component" value="Unassembled WGS sequence"/>
</dbReference>
<dbReference type="AlphaFoldDB" id="A0AAX6DPW0"/>
<evidence type="ECO:0000313" key="1">
    <source>
        <dbReference type="EMBL" id="KAJ6793798.1"/>
    </source>
</evidence>
<gene>
    <name evidence="1" type="ORF">M6B38_234155</name>
</gene>
<dbReference type="EMBL" id="JANAVB010042620">
    <property type="protein sequence ID" value="KAJ6793798.1"/>
    <property type="molecule type" value="Genomic_DNA"/>
</dbReference>
<evidence type="ECO:0000313" key="2">
    <source>
        <dbReference type="Proteomes" id="UP001140949"/>
    </source>
</evidence>
<keyword evidence="2" id="KW-1185">Reference proteome</keyword>
<organism evidence="1 2">
    <name type="scientific">Iris pallida</name>
    <name type="common">Sweet iris</name>
    <dbReference type="NCBI Taxonomy" id="29817"/>
    <lineage>
        <taxon>Eukaryota</taxon>
        <taxon>Viridiplantae</taxon>
        <taxon>Streptophyta</taxon>
        <taxon>Embryophyta</taxon>
        <taxon>Tracheophyta</taxon>
        <taxon>Spermatophyta</taxon>
        <taxon>Magnoliopsida</taxon>
        <taxon>Liliopsida</taxon>
        <taxon>Asparagales</taxon>
        <taxon>Iridaceae</taxon>
        <taxon>Iridoideae</taxon>
        <taxon>Irideae</taxon>
        <taxon>Iris</taxon>
    </lineage>
</organism>
<comment type="caution">
    <text evidence="1">The sequence shown here is derived from an EMBL/GenBank/DDBJ whole genome shotgun (WGS) entry which is preliminary data.</text>
</comment>
<reference evidence="1" key="2">
    <citation type="submission" date="2023-04" db="EMBL/GenBank/DDBJ databases">
        <authorList>
            <person name="Bruccoleri R.E."/>
            <person name="Oakeley E.J."/>
            <person name="Faust A.-M."/>
            <person name="Dessus-Babus S."/>
            <person name="Altorfer M."/>
            <person name="Burckhardt D."/>
            <person name="Oertli M."/>
            <person name="Naumann U."/>
            <person name="Petersen F."/>
            <person name="Wong J."/>
        </authorList>
    </citation>
    <scope>NUCLEOTIDE SEQUENCE</scope>
    <source>
        <strain evidence="1">GSM-AAB239-AS_SAM_17_03QT</strain>
        <tissue evidence="1">Leaf</tissue>
    </source>
</reference>